<dbReference type="Gene3D" id="2.40.128.140">
    <property type="entry name" value="Outer membrane protein"/>
    <property type="match status" value="1"/>
</dbReference>
<feature type="signal peptide" evidence="1">
    <location>
        <begin position="1"/>
        <end position="21"/>
    </location>
</feature>
<feature type="chain" id="PRO_5046863177" evidence="1">
    <location>
        <begin position="22"/>
        <end position="331"/>
    </location>
</feature>
<keyword evidence="3" id="KW-1185">Reference proteome</keyword>
<dbReference type="Proteomes" id="UP001243757">
    <property type="component" value="Unassembled WGS sequence"/>
</dbReference>
<evidence type="ECO:0000313" key="2">
    <source>
        <dbReference type="EMBL" id="MDK3017412.1"/>
    </source>
</evidence>
<gene>
    <name evidence="2" type="ORF">QO033_06970</name>
</gene>
<comment type="caution">
    <text evidence="2">The sequence shown here is derived from an EMBL/GenBank/DDBJ whole genome shotgun (WGS) entry which is preliminary data.</text>
</comment>
<dbReference type="RefSeq" id="WP_284480229.1">
    <property type="nucleotide sequence ID" value="NZ_JASNJD010000004.1"/>
</dbReference>
<dbReference type="InterPro" id="IPR037107">
    <property type="entry name" value="Put_OMP_sf"/>
</dbReference>
<keyword evidence="1" id="KW-0732">Signal</keyword>
<protein>
    <submittedName>
        <fullName evidence="2">DUF2219 family protein</fullName>
    </submittedName>
</protein>
<organism evidence="2 3">
    <name type="scientific">Pseudodonghicola flavimaris</name>
    <dbReference type="NCBI Taxonomy" id="3050036"/>
    <lineage>
        <taxon>Bacteria</taxon>
        <taxon>Pseudomonadati</taxon>
        <taxon>Pseudomonadota</taxon>
        <taxon>Alphaproteobacteria</taxon>
        <taxon>Rhodobacterales</taxon>
        <taxon>Paracoccaceae</taxon>
        <taxon>Pseudodonghicola</taxon>
    </lineage>
</organism>
<dbReference type="Pfam" id="PF09982">
    <property type="entry name" value="LpxR"/>
    <property type="match status" value="1"/>
</dbReference>
<dbReference type="EMBL" id="JASNJD010000004">
    <property type="protein sequence ID" value="MDK3017412.1"/>
    <property type="molecule type" value="Genomic_DNA"/>
</dbReference>
<reference evidence="2 3" key="1">
    <citation type="submission" date="2023-05" db="EMBL/GenBank/DDBJ databases">
        <title>Pseudodonghicola sp. nov.</title>
        <authorList>
            <person name="Huang J."/>
        </authorList>
    </citation>
    <scope>NUCLEOTIDE SEQUENCE [LARGE SCALE GENOMIC DNA]</scope>
    <source>
        <strain evidence="2 3">IC7</strain>
    </source>
</reference>
<accession>A0ABT7EYI8</accession>
<proteinExistence type="predicted"/>
<name>A0ABT7EYI8_9RHOB</name>
<dbReference type="InterPro" id="IPR018707">
    <property type="entry name" value="LpxR"/>
</dbReference>
<evidence type="ECO:0000313" key="3">
    <source>
        <dbReference type="Proteomes" id="UP001243757"/>
    </source>
</evidence>
<evidence type="ECO:0000256" key="1">
    <source>
        <dbReference type="SAM" id="SignalP"/>
    </source>
</evidence>
<sequence>MFRTLFTLCGASLLIATAAQAGNLETPAAEGTVALEAAQDSATDTAPGPRRHKLGVGAYMTNDFLGDHDDRWRTGAIGASYVRGYDWTGSAPAGFGELIEYRFLSQVIAPADLVSPNPADRPYAGAISLGVHSHMNRDGLELSLGGDLVFIGPQTGIDNLHENLHQLFGSTEPGAGMLANQIGNTVRPTAVAEIGRSFDLGGRARLRPFAEARAGDETLLRVGADLTFGPAGLGELLVRDPVTGQRYRVVTQAVPGFSFTLGGDIAYVADSVYLPSGRGYDLTDHRDRLRAGIHWQGRRTGIFFGMAYLGEEFRAQPESQVVGLLQVKMTF</sequence>